<dbReference type="Proteomes" id="UP000094385">
    <property type="component" value="Unassembled WGS sequence"/>
</dbReference>
<dbReference type="InterPro" id="IPR018271">
    <property type="entry name" value="Ribosomal_uS14_CS"/>
</dbReference>
<dbReference type="GO" id="GO:0003735">
    <property type="term" value="F:structural constituent of ribosome"/>
    <property type="evidence" value="ECO:0007669"/>
    <property type="project" value="EnsemblFungi"/>
</dbReference>
<evidence type="ECO:0000313" key="5">
    <source>
        <dbReference type="EMBL" id="ODQ73095.1"/>
    </source>
</evidence>
<dbReference type="NCBIfam" id="NF006477">
    <property type="entry name" value="PRK08881.1"/>
    <property type="match status" value="1"/>
</dbReference>
<dbReference type="Pfam" id="PF00253">
    <property type="entry name" value="Ribosomal_S14"/>
    <property type="match status" value="1"/>
</dbReference>
<dbReference type="GO" id="GO:0005763">
    <property type="term" value="C:mitochondrial small ribosomal subunit"/>
    <property type="evidence" value="ECO:0007669"/>
    <property type="project" value="EnsemblFungi"/>
</dbReference>
<dbReference type="PANTHER" id="PTHR19836">
    <property type="entry name" value="30S RIBOSOMAL PROTEIN S14"/>
    <property type="match status" value="1"/>
</dbReference>
<evidence type="ECO:0000313" key="6">
    <source>
        <dbReference type="Proteomes" id="UP000094385"/>
    </source>
</evidence>
<keyword evidence="2" id="KW-0689">Ribosomal protein</keyword>
<dbReference type="SUPFAM" id="SSF57716">
    <property type="entry name" value="Glucocorticoid receptor-like (DNA-binding domain)"/>
    <property type="match status" value="1"/>
</dbReference>
<accession>A0A1E3Q5W5</accession>
<dbReference type="OrthoDB" id="413436at2759"/>
<dbReference type="PROSITE" id="PS00527">
    <property type="entry name" value="RIBOSOMAL_S14"/>
    <property type="match status" value="1"/>
</dbReference>
<dbReference type="GO" id="GO:0006412">
    <property type="term" value="P:translation"/>
    <property type="evidence" value="ECO:0007669"/>
    <property type="project" value="InterPro"/>
</dbReference>
<sequence>MVTKIPTPGCFINTMIMRDNFKRHMAAEAEAERRALKHIVYNMTVPVRARIQAQLKLAVMPNYTRMNQTKNRCVVSGKGRAVLSEFKMSRHQFRMAAQNGELPGVKRATW</sequence>
<keyword evidence="6" id="KW-1185">Reference proteome</keyword>
<keyword evidence="3" id="KW-0687">Ribonucleoprotein</keyword>
<comment type="similarity">
    <text evidence="1">Belongs to the universal ribosomal protein uS14 family.</text>
</comment>
<dbReference type="AlphaFoldDB" id="A0A1E3Q5W5"/>
<organism evidence="5 6">
    <name type="scientific">Lipomyces starkeyi NRRL Y-11557</name>
    <dbReference type="NCBI Taxonomy" id="675824"/>
    <lineage>
        <taxon>Eukaryota</taxon>
        <taxon>Fungi</taxon>
        <taxon>Dikarya</taxon>
        <taxon>Ascomycota</taxon>
        <taxon>Saccharomycotina</taxon>
        <taxon>Lipomycetes</taxon>
        <taxon>Lipomycetales</taxon>
        <taxon>Lipomycetaceae</taxon>
        <taxon>Lipomyces</taxon>
    </lineage>
</organism>
<gene>
    <name evidence="5" type="ORF">LIPSTDRAFT_104714</name>
</gene>
<proteinExistence type="inferred from homology"/>
<dbReference type="STRING" id="675824.A0A1E3Q5W5"/>
<evidence type="ECO:0000256" key="2">
    <source>
        <dbReference type="ARBA" id="ARBA00022980"/>
    </source>
</evidence>
<evidence type="ECO:0000256" key="3">
    <source>
        <dbReference type="ARBA" id="ARBA00023274"/>
    </source>
</evidence>
<evidence type="ECO:0000256" key="4">
    <source>
        <dbReference type="ARBA" id="ARBA00076896"/>
    </source>
</evidence>
<reference evidence="5 6" key="1">
    <citation type="journal article" date="2016" name="Proc. Natl. Acad. Sci. U.S.A.">
        <title>Comparative genomics of biotechnologically important yeasts.</title>
        <authorList>
            <person name="Riley R."/>
            <person name="Haridas S."/>
            <person name="Wolfe K.H."/>
            <person name="Lopes M.R."/>
            <person name="Hittinger C.T."/>
            <person name="Goeker M."/>
            <person name="Salamov A.A."/>
            <person name="Wisecaver J.H."/>
            <person name="Long T.M."/>
            <person name="Calvey C.H."/>
            <person name="Aerts A.L."/>
            <person name="Barry K.W."/>
            <person name="Choi C."/>
            <person name="Clum A."/>
            <person name="Coughlan A.Y."/>
            <person name="Deshpande S."/>
            <person name="Douglass A.P."/>
            <person name="Hanson S.J."/>
            <person name="Klenk H.-P."/>
            <person name="LaButti K.M."/>
            <person name="Lapidus A."/>
            <person name="Lindquist E.A."/>
            <person name="Lipzen A.M."/>
            <person name="Meier-Kolthoff J.P."/>
            <person name="Ohm R.A."/>
            <person name="Otillar R.P."/>
            <person name="Pangilinan J.L."/>
            <person name="Peng Y."/>
            <person name="Rokas A."/>
            <person name="Rosa C.A."/>
            <person name="Scheuner C."/>
            <person name="Sibirny A.A."/>
            <person name="Slot J.C."/>
            <person name="Stielow J.B."/>
            <person name="Sun H."/>
            <person name="Kurtzman C.P."/>
            <person name="Blackwell M."/>
            <person name="Grigoriev I.V."/>
            <person name="Jeffries T.W."/>
        </authorList>
    </citation>
    <scope>NUCLEOTIDE SEQUENCE [LARGE SCALE GENOMIC DNA]</scope>
    <source>
        <strain evidence="5 6">NRRL Y-11557</strain>
    </source>
</reference>
<evidence type="ECO:0000256" key="1">
    <source>
        <dbReference type="ARBA" id="ARBA00009083"/>
    </source>
</evidence>
<dbReference type="PANTHER" id="PTHR19836:SF19">
    <property type="entry name" value="SMALL RIBOSOMAL SUBUNIT PROTEIN US14M"/>
    <property type="match status" value="1"/>
</dbReference>
<name>A0A1E3Q5W5_LIPST</name>
<protein>
    <recommendedName>
        <fullName evidence="4">37S ribosomal protein MRP2, mitochondrial</fullName>
    </recommendedName>
</protein>
<dbReference type="EMBL" id="KV454294">
    <property type="protein sequence ID" value="ODQ73095.1"/>
    <property type="molecule type" value="Genomic_DNA"/>
</dbReference>
<dbReference type="FunFam" id="1.10.287.1480:FF:000001">
    <property type="entry name" value="30S ribosomal protein S14"/>
    <property type="match status" value="1"/>
</dbReference>
<dbReference type="Gene3D" id="1.10.287.1480">
    <property type="match status" value="1"/>
</dbReference>
<dbReference type="InterPro" id="IPR001209">
    <property type="entry name" value="Ribosomal_uS14"/>
</dbReference>